<keyword evidence="2" id="KW-1185">Reference proteome</keyword>
<evidence type="ECO:0000313" key="2">
    <source>
        <dbReference type="Proteomes" id="UP001629235"/>
    </source>
</evidence>
<dbReference type="EMBL" id="JAQQDW010000006">
    <property type="protein sequence ID" value="MFM0102918.1"/>
    <property type="molecule type" value="Genomic_DNA"/>
</dbReference>
<comment type="caution">
    <text evidence="1">The sequence shown here is derived from an EMBL/GenBank/DDBJ whole genome shotgun (WGS) entry which is preliminary data.</text>
</comment>
<reference evidence="1 2" key="1">
    <citation type="journal article" date="2024" name="Chem. Sci.">
        <title>Discovery of megapolipeptins by genome mining of a Burkholderiales bacteria collection.</title>
        <authorList>
            <person name="Paulo B.S."/>
            <person name="Recchia M.J.J."/>
            <person name="Lee S."/>
            <person name="Fergusson C.H."/>
            <person name="Romanowski S.B."/>
            <person name="Hernandez A."/>
            <person name="Krull N."/>
            <person name="Liu D.Y."/>
            <person name="Cavanagh H."/>
            <person name="Bos A."/>
            <person name="Gray C.A."/>
            <person name="Murphy B.T."/>
            <person name="Linington R.G."/>
            <person name="Eustaquio A.S."/>
        </authorList>
    </citation>
    <scope>NUCLEOTIDE SEQUENCE [LARGE SCALE GENOMIC DNA]</scope>
    <source>
        <strain evidence="1 2">RL18-126-BIB-B</strain>
    </source>
</reference>
<name>A0ACC7N5U3_9BURK</name>
<organism evidence="1 2">
    <name type="scientific">Paraburkholderia rhynchosiae</name>
    <dbReference type="NCBI Taxonomy" id="487049"/>
    <lineage>
        <taxon>Bacteria</taxon>
        <taxon>Pseudomonadati</taxon>
        <taxon>Pseudomonadota</taxon>
        <taxon>Betaproteobacteria</taxon>
        <taxon>Burkholderiales</taxon>
        <taxon>Burkholderiaceae</taxon>
        <taxon>Paraburkholderia</taxon>
    </lineage>
</organism>
<protein>
    <submittedName>
        <fullName evidence="1">Uncharacterized protein</fullName>
    </submittedName>
</protein>
<accession>A0ACC7N5U3</accession>
<gene>
    <name evidence="1" type="ORF">PQR01_05355</name>
</gene>
<sequence>MKTRSITYVQCPCGHRGSIIESFDDEAMPDGWHFSCLRDLKHGGDYEGLDPLFADTMPACPACGRSLGPEHVVDHGELIAAMPG</sequence>
<proteinExistence type="predicted"/>
<evidence type="ECO:0000313" key="1">
    <source>
        <dbReference type="EMBL" id="MFM0102918.1"/>
    </source>
</evidence>
<dbReference type="Proteomes" id="UP001629235">
    <property type="component" value="Unassembled WGS sequence"/>
</dbReference>